<keyword evidence="6 7" id="KW-0472">Membrane</keyword>
<comment type="subcellular location">
    <subcellularLocation>
        <location evidence="1">Membrane</location>
        <topology evidence="1">Multi-pass membrane protein</topology>
    </subcellularLocation>
</comment>
<dbReference type="OrthoDB" id="9808602at2"/>
<gene>
    <name evidence="9" type="ORF">SAMN05660836_02686</name>
</gene>
<dbReference type="Proteomes" id="UP000199611">
    <property type="component" value="Unassembled WGS sequence"/>
</dbReference>
<evidence type="ECO:0000256" key="5">
    <source>
        <dbReference type="ARBA" id="ARBA00022989"/>
    </source>
</evidence>
<evidence type="ECO:0000256" key="7">
    <source>
        <dbReference type="SAM" id="Phobius"/>
    </source>
</evidence>
<keyword evidence="10" id="KW-1185">Reference proteome</keyword>
<accession>A0A1I4WB44</accession>
<dbReference type="InterPro" id="IPR017475">
    <property type="entry name" value="EPS_sugar_tfrase"/>
</dbReference>
<evidence type="ECO:0000256" key="4">
    <source>
        <dbReference type="ARBA" id="ARBA00022692"/>
    </source>
</evidence>
<dbReference type="AlphaFoldDB" id="A0A1I4WB44"/>
<dbReference type="PANTHER" id="PTHR30576">
    <property type="entry name" value="COLANIC BIOSYNTHESIS UDP-GLUCOSE LIPID CARRIER TRANSFERASE"/>
    <property type="match status" value="1"/>
</dbReference>
<evidence type="ECO:0000256" key="6">
    <source>
        <dbReference type="ARBA" id="ARBA00023136"/>
    </source>
</evidence>
<dbReference type="EMBL" id="FOUU01000016">
    <property type="protein sequence ID" value="SFN10948.1"/>
    <property type="molecule type" value="Genomic_DNA"/>
</dbReference>
<comment type="similarity">
    <text evidence="2">Belongs to the bacterial sugar transferase family.</text>
</comment>
<evidence type="ECO:0000256" key="1">
    <source>
        <dbReference type="ARBA" id="ARBA00004141"/>
    </source>
</evidence>
<dbReference type="InterPro" id="IPR003362">
    <property type="entry name" value="Bact_transf"/>
</dbReference>
<dbReference type="RefSeq" id="WP_093396519.1">
    <property type="nucleotide sequence ID" value="NZ_FOUU01000016.1"/>
</dbReference>
<dbReference type="PANTHER" id="PTHR30576:SF10">
    <property type="entry name" value="SLL5057 PROTEIN"/>
    <property type="match status" value="1"/>
</dbReference>
<keyword evidence="4 7" id="KW-0812">Transmembrane</keyword>
<dbReference type="Gene3D" id="3.40.50.720">
    <property type="entry name" value="NAD(P)-binding Rossmann-like Domain"/>
    <property type="match status" value="1"/>
</dbReference>
<feature type="transmembrane region" description="Helical" evidence="7">
    <location>
        <begin position="106"/>
        <end position="125"/>
    </location>
</feature>
<dbReference type="GO" id="GO:0016780">
    <property type="term" value="F:phosphotransferase activity, for other substituted phosphate groups"/>
    <property type="evidence" value="ECO:0007669"/>
    <property type="project" value="TreeGrafter"/>
</dbReference>
<feature type="transmembrane region" description="Helical" evidence="7">
    <location>
        <begin position="281"/>
        <end position="302"/>
    </location>
</feature>
<feature type="transmembrane region" description="Helical" evidence="7">
    <location>
        <begin position="12"/>
        <end position="37"/>
    </location>
</feature>
<keyword evidence="3 9" id="KW-0808">Transferase</keyword>
<dbReference type="NCBIfam" id="TIGR03025">
    <property type="entry name" value="EPS_sugtrans"/>
    <property type="match status" value="1"/>
</dbReference>
<evidence type="ECO:0000259" key="8">
    <source>
        <dbReference type="Pfam" id="PF02397"/>
    </source>
</evidence>
<evidence type="ECO:0000313" key="10">
    <source>
        <dbReference type="Proteomes" id="UP000199611"/>
    </source>
</evidence>
<proteinExistence type="inferred from homology"/>
<dbReference type="STRING" id="39841.SAMN05660836_02686"/>
<feature type="domain" description="Bacterial sugar transferase" evidence="8">
    <location>
        <begin position="276"/>
        <end position="464"/>
    </location>
</feature>
<keyword evidence="5 7" id="KW-1133">Transmembrane helix</keyword>
<organism evidence="9 10">
    <name type="scientific">Thermodesulforhabdus norvegica</name>
    <dbReference type="NCBI Taxonomy" id="39841"/>
    <lineage>
        <taxon>Bacteria</taxon>
        <taxon>Pseudomonadati</taxon>
        <taxon>Thermodesulfobacteriota</taxon>
        <taxon>Syntrophobacteria</taxon>
        <taxon>Syntrophobacterales</taxon>
        <taxon>Thermodesulforhabdaceae</taxon>
        <taxon>Thermodesulforhabdus</taxon>
    </lineage>
</organism>
<evidence type="ECO:0000256" key="3">
    <source>
        <dbReference type="ARBA" id="ARBA00022679"/>
    </source>
</evidence>
<dbReference type="Pfam" id="PF02397">
    <property type="entry name" value="Bac_transf"/>
    <property type="match status" value="1"/>
</dbReference>
<sequence length="470" mass="53219">MIPTDRQKHRLFIQSFIKILLVCLSYVLVSEGAVAILRMPQDFSRLSDLFTLIALSCTVLYLEAKNSEIFLRRNYSLSKRDSLTESAIYSIVAGSCNAMTIHDGAVIIVITTAMTIILFPFIQMVPQVSQKIVKFAEHNPERLLIVGSGPAVKKLRNEIKAVNQKTFVFIIDDVLTNDLECELSDCRFIKGLDRFEEVLSREIIDHVYMCLPARSYYDKIIDVIDACVRQGIPVSVRSLYTLKDHTSARRSDKADFPEEISTGSPLLDSLAHRTLKRLIDLLGSAILIATTSPLMIIAAFAIKLSSPGPVLFRQQRLGRYKRPFTIYKFRTMYVDAEERLKELEKLSETGGAAFKLKDDPRITRVGKILRKASIDELPQLFNVLKGEMSLVGPRPLPLTDYKRVVDYGYLRRLSVKPGITGLWQVSGRSDIPFDEWMKLDMYYIDNWSLALDFKILLKTVKAVITGHGAV</sequence>
<evidence type="ECO:0000313" key="9">
    <source>
        <dbReference type="EMBL" id="SFN10948.1"/>
    </source>
</evidence>
<reference evidence="9 10" key="1">
    <citation type="submission" date="2016-10" db="EMBL/GenBank/DDBJ databases">
        <authorList>
            <person name="de Groot N.N."/>
        </authorList>
    </citation>
    <scope>NUCLEOTIDE SEQUENCE [LARGE SCALE GENOMIC DNA]</scope>
    <source>
        <strain evidence="9 10">DSM 9990</strain>
    </source>
</reference>
<evidence type="ECO:0000256" key="2">
    <source>
        <dbReference type="ARBA" id="ARBA00006464"/>
    </source>
</evidence>
<name>A0A1I4WB44_9BACT</name>
<protein>
    <submittedName>
        <fullName evidence="9">Exopolysaccharide biosynthesis polyprenyl glycosylphosphotransferase</fullName>
    </submittedName>
</protein>
<dbReference type="GO" id="GO:0016020">
    <property type="term" value="C:membrane"/>
    <property type="evidence" value="ECO:0007669"/>
    <property type="project" value="UniProtKB-SubCell"/>
</dbReference>